<dbReference type="PANTHER" id="PTHR31435">
    <property type="entry name" value="PROTEIN NATD1"/>
    <property type="match status" value="1"/>
</dbReference>
<dbReference type="FunFam" id="3.40.630.30:FF:000106">
    <property type="entry name" value="Acetyltransferase At1g77540"/>
    <property type="match status" value="1"/>
</dbReference>
<dbReference type="Gene3D" id="3.40.630.30">
    <property type="match status" value="1"/>
</dbReference>
<dbReference type="AlphaFoldDB" id="A0A7G2DV77"/>
<dbReference type="PANTHER" id="PTHR31435:SF8">
    <property type="entry name" value="ACYL-COA N-ACYLTRANSFERASES (NAT) SUPERFAMILY PROTEIN"/>
    <property type="match status" value="1"/>
</dbReference>
<protein>
    <submittedName>
        <fullName evidence="2">(thale cress) hypothetical protein</fullName>
    </submittedName>
</protein>
<dbReference type="PROSITE" id="PS51729">
    <property type="entry name" value="GNAT_YJDJ"/>
    <property type="match status" value="1"/>
</dbReference>
<organism evidence="2 3">
    <name type="scientific">Arabidopsis thaliana</name>
    <name type="common">Mouse-ear cress</name>
    <dbReference type="NCBI Taxonomy" id="3702"/>
    <lineage>
        <taxon>Eukaryota</taxon>
        <taxon>Viridiplantae</taxon>
        <taxon>Streptophyta</taxon>
        <taxon>Embryophyta</taxon>
        <taxon>Tracheophyta</taxon>
        <taxon>Spermatophyta</taxon>
        <taxon>Magnoliopsida</taxon>
        <taxon>eudicotyledons</taxon>
        <taxon>Gunneridae</taxon>
        <taxon>Pentapetalae</taxon>
        <taxon>rosids</taxon>
        <taxon>malvids</taxon>
        <taxon>Brassicales</taxon>
        <taxon>Brassicaceae</taxon>
        <taxon>Camelineae</taxon>
        <taxon>Arabidopsis</taxon>
    </lineage>
</organism>
<evidence type="ECO:0000313" key="2">
    <source>
        <dbReference type="EMBL" id="CAD5313397.1"/>
    </source>
</evidence>
<evidence type="ECO:0000313" key="3">
    <source>
        <dbReference type="Proteomes" id="UP000516314"/>
    </source>
</evidence>
<reference evidence="2 3" key="1">
    <citation type="submission" date="2020-09" db="EMBL/GenBank/DDBJ databases">
        <authorList>
            <person name="Ashkenazy H."/>
        </authorList>
    </citation>
    <scope>NUCLEOTIDE SEQUENCE [LARGE SCALE GENOMIC DNA]</scope>
    <source>
        <strain evidence="3">cv. Cdm-0</strain>
    </source>
</reference>
<dbReference type="InterPro" id="IPR031165">
    <property type="entry name" value="GNAT_YJDJ"/>
</dbReference>
<feature type="domain" description="N-acetyltransferase" evidence="1">
    <location>
        <begin position="25"/>
        <end position="113"/>
    </location>
</feature>
<gene>
    <name evidence="2" type="ORF">AT9943_LOCUS1897</name>
</gene>
<dbReference type="Pfam" id="PF14542">
    <property type="entry name" value="Acetyltransf_CG"/>
    <property type="match status" value="1"/>
</dbReference>
<accession>A0A7G2DV77</accession>
<name>A0A7G2DV77_ARATH</name>
<proteinExistence type="predicted"/>
<dbReference type="InterPro" id="IPR016181">
    <property type="entry name" value="Acyl_CoA_acyltransferase"/>
</dbReference>
<evidence type="ECO:0000259" key="1">
    <source>
        <dbReference type="PROSITE" id="PS51729"/>
    </source>
</evidence>
<dbReference type="SUPFAM" id="SSF55729">
    <property type="entry name" value="Acyl-CoA N-acyltransferases (Nat)"/>
    <property type="match status" value="1"/>
</dbReference>
<dbReference type="Proteomes" id="UP000516314">
    <property type="component" value="Chromosome 1"/>
</dbReference>
<dbReference type="EMBL" id="LR881466">
    <property type="protein sequence ID" value="CAD5313397.1"/>
    <property type="molecule type" value="Genomic_DNA"/>
</dbReference>
<dbReference type="InterPro" id="IPR045057">
    <property type="entry name" value="Gcn5-rel_NAT"/>
</dbReference>
<sequence length="125" mass="14219">MKESGLRLREITDKMATGTATEKPKIVWNEGRHRFETDDHEAFIEYKMKNDGKVMDLVRTFVPPSKAGLGLASHLCVAAFEHASEHSFSIIPTCSYVSETFLHRNPTWQRLVHSEDDSKNLKSSI</sequence>